<name>A0A0N1H9F9_9EURO</name>
<evidence type="ECO:0008006" key="4">
    <source>
        <dbReference type="Google" id="ProtNLM"/>
    </source>
</evidence>
<dbReference type="VEuPathDB" id="FungiDB:AB675_5733"/>
<evidence type="ECO:0000313" key="3">
    <source>
        <dbReference type="Proteomes" id="UP000038010"/>
    </source>
</evidence>
<protein>
    <recommendedName>
        <fullName evidence="4">F-box domain-containing protein</fullName>
    </recommendedName>
</protein>
<accession>A0A0N1H9F9</accession>
<proteinExistence type="predicted"/>
<keyword evidence="1" id="KW-0732">Signal</keyword>
<dbReference type="OrthoDB" id="10402456at2759"/>
<evidence type="ECO:0000256" key="1">
    <source>
        <dbReference type="SAM" id="SignalP"/>
    </source>
</evidence>
<sequence length="227" mass="26112">MATTHEPMTFLTLPLEIRLAIWKLCICPYSEADCCEQAVPNSSRRLSENPWYPSSALTTFTYPHPRTPLRLICRQANNEIKRHTSLPPLIARVCDFMCLRRAINHILNNRTSTPNQIDPAHIAAFKVTSERMSLHRPLYSTSGEETGFSISMKSSESENQARIQRLANGIIRELKRHYREVKFAHSEWEDMEARPFTIEVKMLFEVGDPIRTVVCGDRGSMIMPRHS</sequence>
<dbReference type="GeneID" id="28737850"/>
<feature type="chain" id="PRO_5005873115" description="F-box domain-containing protein" evidence="1">
    <location>
        <begin position="33"/>
        <end position="227"/>
    </location>
</feature>
<dbReference type="EMBL" id="LFJN01000017">
    <property type="protein sequence ID" value="KPI38790.1"/>
    <property type="molecule type" value="Genomic_DNA"/>
</dbReference>
<dbReference type="AlphaFoldDB" id="A0A0N1H9F9"/>
<comment type="caution">
    <text evidence="2">The sequence shown here is derived from an EMBL/GenBank/DDBJ whole genome shotgun (WGS) entry which is preliminary data.</text>
</comment>
<dbReference type="Proteomes" id="UP000038010">
    <property type="component" value="Unassembled WGS sequence"/>
</dbReference>
<feature type="signal peptide" evidence="1">
    <location>
        <begin position="1"/>
        <end position="32"/>
    </location>
</feature>
<keyword evidence="3" id="KW-1185">Reference proteome</keyword>
<dbReference type="RefSeq" id="XP_017998753.1">
    <property type="nucleotide sequence ID" value="XM_018145970.1"/>
</dbReference>
<gene>
    <name evidence="2" type="ORF">AB675_5733</name>
</gene>
<evidence type="ECO:0000313" key="2">
    <source>
        <dbReference type="EMBL" id="KPI38790.1"/>
    </source>
</evidence>
<organism evidence="2 3">
    <name type="scientific">Cyphellophora attinorum</name>
    <dbReference type="NCBI Taxonomy" id="1664694"/>
    <lineage>
        <taxon>Eukaryota</taxon>
        <taxon>Fungi</taxon>
        <taxon>Dikarya</taxon>
        <taxon>Ascomycota</taxon>
        <taxon>Pezizomycotina</taxon>
        <taxon>Eurotiomycetes</taxon>
        <taxon>Chaetothyriomycetidae</taxon>
        <taxon>Chaetothyriales</taxon>
        <taxon>Cyphellophoraceae</taxon>
        <taxon>Cyphellophora</taxon>
    </lineage>
</organism>
<reference evidence="2 3" key="1">
    <citation type="submission" date="2015-06" db="EMBL/GenBank/DDBJ databases">
        <title>Draft genome of the ant-associated black yeast Phialophora attae CBS 131958.</title>
        <authorList>
            <person name="Moreno L.F."/>
            <person name="Stielow B.J."/>
            <person name="de Hoog S."/>
            <person name="Vicente V.A."/>
            <person name="Weiss V.A."/>
            <person name="de Vries M."/>
            <person name="Cruz L.M."/>
            <person name="Souza E.M."/>
        </authorList>
    </citation>
    <scope>NUCLEOTIDE SEQUENCE [LARGE SCALE GENOMIC DNA]</scope>
    <source>
        <strain evidence="2 3">CBS 131958</strain>
    </source>
</reference>